<protein>
    <submittedName>
        <fullName evidence="1">Uncharacterized protein</fullName>
    </submittedName>
</protein>
<dbReference type="Proteomes" id="UP000748756">
    <property type="component" value="Unassembled WGS sequence"/>
</dbReference>
<accession>A0A9P5RPF8</accession>
<evidence type="ECO:0000313" key="1">
    <source>
        <dbReference type="EMBL" id="KAF9139818.1"/>
    </source>
</evidence>
<dbReference type="AlphaFoldDB" id="A0A9P5RPF8"/>
<dbReference type="OrthoDB" id="27214at2759"/>
<sequence length="553" mass="61619">MCTSANGGCSDLASRHGVNITYADVASCFDSIPFHAEAAIITLESAATLFNDYYISCDMAMTPFLAKPLQGDPVDIVVRMKKIGRTRYKSDRKFHIDIYEAIESLYGGSQIYQDKDNHGYEVRTVTKIDEKNAMVQVKDRAELLFNSKDPNVHLNEALESITYQPGCANSKRPVFVEDKWVITLQYLWEFIDTASYIKNVCLPQPTPPLPSAANAASLRKRDLTSLKRREVPSALKKRITIADRQAQTTTSPVTSTPTLPVNPEAIKIGAGNCIVFHQLKDRPTIGIFTLFVTTLDFAEIDFMYQTLEALYQRGVTDIIIDVIRGNGGYANVAPDFIHLFFPPRAPLDKIIRVNFRSTPAIQQLSAKVYNSTDGGRILRQLAVFDLANNRTYTDSSLFTGTVIQTRNGRQAVYTKPTAYKPATQPIRSNLAKYPWTSNPNRLRILTDSRCLFGCGHVIYLITINTASNPTALEAHMENPCSSTRIFNGIFAFANMTSPIKDLPYQGVLSATVGEIVVPGSMISLEFDSAKYPTDFRLDFDPVNARSREALWAQ</sequence>
<keyword evidence="2" id="KW-1185">Reference proteome</keyword>
<organism evidence="1 2">
    <name type="scientific">Linnemannia schmuckeri</name>
    <dbReference type="NCBI Taxonomy" id="64567"/>
    <lineage>
        <taxon>Eukaryota</taxon>
        <taxon>Fungi</taxon>
        <taxon>Fungi incertae sedis</taxon>
        <taxon>Mucoromycota</taxon>
        <taxon>Mortierellomycotina</taxon>
        <taxon>Mortierellomycetes</taxon>
        <taxon>Mortierellales</taxon>
        <taxon>Mortierellaceae</taxon>
        <taxon>Linnemannia</taxon>
    </lineage>
</organism>
<feature type="non-terminal residue" evidence="1">
    <location>
        <position position="553"/>
    </location>
</feature>
<reference evidence="1" key="1">
    <citation type="journal article" date="2020" name="Fungal Divers.">
        <title>Resolving the Mortierellaceae phylogeny through synthesis of multi-gene phylogenetics and phylogenomics.</title>
        <authorList>
            <person name="Vandepol N."/>
            <person name="Liber J."/>
            <person name="Desiro A."/>
            <person name="Na H."/>
            <person name="Kennedy M."/>
            <person name="Barry K."/>
            <person name="Grigoriev I.V."/>
            <person name="Miller A.N."/>
            <person name="O'Donnell K."/>
            <person name="Stajich J.E."/>
            <person name="Bonito G."/>
        </authorList>
    </citation>
    <scope>NUCLEOTIDE SEQUENCE</scope>
    <source>
        <strain evidence="1">NRRL 6426</strain>
    </source>
</reference>
<proteinExistence type="predicted"/>
<dbReference type="InterPro" id="IPR029045">
    <property type="entry name" value="ClpP/crotonase-like_dom_sf"/>
</dbReference>
<evidence type="ECO:0000313" key="2">
    <source>
        <dbReference type="Proteomes" id="UP000748756"/>
    </source>
</evidence>
<dbReference type="Gene3D" id="3.90.226.10">
    <property type="entry name" value="2-enoyl-CoA Hydratase, Chain A, domain 1"/>
    <property type="match status" value="1"/>
</dbReference>
<comment type="caution">
    <text evidence="1">The sequence shown here is derived from an EMBL/GenBank/DDBJ whole genome shotgun (WGS) entry which is preliminary data.</text>
</comment>
<dbReference type="SUPFAM" id="SSF52096">
    <property type="entry name" value="ClpP/crotonase"/>
    <property type="match status" value="1"/>
</dbReference>
<gene>
    <name evidence="1" type="ORF">BG015_001890</name>
</gene>
<dbReference type="EMBL" id="JAAAUQ010001358">
    <property type="protein sequence ID" value="KAF9139818.1"/>
    <property type="molecule type" value="Genomic_DNA"/>
</dbReference>
<name>A0A9P5RPF8_9FUNG</name>